<evidence type="ECO:0000256" key="9">
    <source>
        <dbReference type="ARBA" id="ARBA00026105"/>
    </source>
</evidence>
<dbReference type="GO" id="GO:0030248">
    <property type="term" value="F:cellulose binding"/>
    <property type="evidence" value="ECO:0007669"/>
    <property type="project" value="InterPro"/>
</dbReference>
<dbReference type="Pfam" id="PF22244">
    <property type="entry name" value="GCE_fung"/>
    <property type="match status" value="1"/>
</dbReference>
<dbReference type="GO" id="GO:0052689">
    <property type="term" value="F:carboxylic ester hydrolase activity"/>
    <property type="evidence" value="ECO:0007669"/>
    <property type="project" value="UniProtKB-KW"/>
</dbReference>
<evidence type="ECO:0000259" key="12">
    <source>
        <dbReference type="PROSITE" id="PS51164"/>
    </source>
</evidence>
<accession>A0A8H5ARX7</accession>
<evidence type="ECO:0000256" key="2">
    <source>
        <dbReference type="ARBA" id="ARBA00010092"/>
    </source>
</evidence>
<keyword evidence="7" id="KW-0439">Lignin degradation</keyword>
<feature type="domain" description="CBM1" evidence="12">
    <location>
        <begin position="21"/>
        <end position="57"/>
    </location>
</feature>
<feature type="chain" id="PRO_5034196133" description="(4-O-methyl)-D-glucuronate--lignin esterase" evidence="11">
    <location>
        <begin position="20"/>
        <end position="468"/>
    </location>
</feature>
<evidence type="ECO:0000256" key="10">
    <source>
        <dbReference type="SAM" id="MobiDB-lite"/>
    </source>
</evidence>
<dbReference type="InterPro" id="IPR029058">
    <property type="entry name" value="AB_hydrolase_fold"/>
</dbReference>
<evidence type="ECO:0000256" key="6">
    <source>
        <dbReference type="ARBA" id="ARBA00022801"/>
    </source>
</evidence>
<keyword evidence="3" id="KW-0719">Serine esterase</keyword>
<evidence type="ECO:0000313" key="14">
    <source>
        <dbReference type="Proteomes" id="UP000541558"/>
    </source>
</evidence>
<dbReference type="Pfam" id="PF00734">
    <property type="entry name" value="CBM_1"/>
    <property type="match status" value="1"/>
</dbReference>
<dbReference type="GO" id="GO:0046274">
    <property type="term" value="P:lignin catabolic process"/>
    <property type="evidence" value="ECO:0007669"/>
    <property type="project" value="UniProtKB-KW"/>
</dbReference>
<sequence>MTLLKPAFAALGLALGVVAQTPAGAYQQCGGVGWSGATTCISGYSCNKLNDFYSQCLPGGSQTTVTTSSSTSSSSSVTTTSTSSTPDATPTNPGTTPGAACTVSLPANLGKPASQKLPDPFTFFDGRKVTTKADWECRRKEIFELFQKTESGTLPPKPATVTGSISGSSLSISVTEGGKTISFSPSISIPSGSGQVPVLIAYGASSLPAMSGVATINFNNDDIAAQNGMGSRGQGKFYTLYGSSHSASAMTAWAWGVSRIIDVLETLPNSRIDLTKIAVTGCSRNGKGAMTAGAFDTRIALTLPQESGSGGAGCWRISDDIGASTTQTAGQIVTENPWFSPLFNSWTSKIRELPQDHHLYAALIAPRALLVIEHSGIDWLGPKSTWGCMTTAAKVWKALGVPDNMGVSSYGGHNHCSFPSSQNNDLNAFVNKFLKGQNTNTTIIKTDSSNQFGFSEATYVDWTVPTLT</sequence>
<feature type="region of interest" description="Disordered" evidence="10">
    <location>
        <begin position="64"/>
        <end position="100"/>
    </location>
</feature>
<dbReference type="PROSITE" id="PS51164">
    <property type="entry name" value="CBM1_2"/>
    <property type="match status" value="1"/>
</dbReference>
<evidence type="ECO:0000256" key="3">
    <source>
        <dbReference type="ARBA" id="ARBA00022487"/>
    </source>
</evidence>
<comment type="subcellular location">
    <subcellularLocation>
        <location evidence="1">Secreted</location>
    </subcellularLocation>
</comment>
<evidence type="ECO:0000256" key="8">
    <source>
        <dbReference type="ARBA" id="ARBA00024511"/>
    </source>
</evidence>
<dbReference type="GO" id="GO:0005576">
    <property type="term" value="C:extracellular region"/>
    <property type="evidence" value="ECO:0007669"/>
    <property type="project" value="UniProtKB-SubCell"/>
</dbReference>
<dbReference type="Proteomes" id="UP000541558">
    <property type="component" value="Unassembled WGS sequence"/>
</dbReference>
<keyword evidence="14" id="KW-1185">Reference proteome</keyword>
<dbReference type="GO" id="GO:0005975">
    <property type="term" value="P:carbohydrate metabolic process"/>
    <property type="evidence" value="ECO:0007669"/>
    <property type="project" value="InterPro"/>
</dbReference>
<dbReference type="InterPro" id="IPR054579">
    <property type="entry name" value="GCE-like_dom"/>
</dbReference>
<keyword evidence="4" id="KW-0964">Secreted</keyword>
<keyword evidence="6" id="KW-0378">Hydrolase</keyword>
<comment type="caution">
    <text evidence="13">The sequence shown here is derived from an EMBL/GenBank/DDBJ whole genome shotgun (WGS) entry which is preliminary data.</text>
</comment>
<dbReference type="SUPFAM" id="SSF57180">
    <property type="entry name" value="Cellulose-binding domain"/>
    <property type="match status" value="1"/>
</dbReference>
<keyword evidence="5 11" id="KW-0732">Signal</keyword>
<name>A0A8H5ARX7_9AGAR</name>
<protein>
    <recommendedName>
        <fullName evidence="9">(4-O-methyl)-D-glucuronate--lignin esterase</fullName>
        <ecNumber evidence="9">3.1.1.117</ecNumber>
    </recommendedName>
</protein>
<dbReference type="InterPro" id="IPR035971">
    <property type="entry name" value="CBD_sf"/>
</dbReference>
<evidence type="ECO:0000256" key="11">
    <source>
        <dbReference type="SAM" id="SignalP"/>
    </source>
</evidence>
<comment type="catalytic activity">
    <reaction evidence="8">
        <text>a 4-O-methyl-alpha-D-glucuronosyl ester derivative + H2O = 4-O-methyl-alpha-D-glucuronate derivative + an alcohol + H(+)</text>
        <dbReference type="Rhea" id="RHEA:67452"/>
        <dbReference type="ChEBI" id="CHEBI:15377"/>
        <dbReference type="ChEBI" id="CHEBI:15378"/>
        <dbReference type="ChEBI" id="CHEBI:30879"/>
        <dbReference type="ChEBI" id="CHEBI:171667"/>
        <dbReference type="ChEBI" id="CHEBI:171668"/>
        <dbReference type="EC" id="3.1.1.117"/>
    </reaction>
    <physiologicalReaction direction="left-to-right" evidence="8">
        <dbReference type="Rhea" id="RHEA:67453"/>
    </physiologicalReaction>
</comment>
<dbReference type="PROSITE" id="PS00562">
    <property type="entry name" value="CBM1_1"/>
    <property type="match status" value="1"/>
</dbReference>
<gene>
    <name evidence="13" type="ORF">D9611_013594</name>
</gene>
<reference evidence="13 14" key="1">
    <citation type="journal article" date="2020" name="ISME J.">
        <title>Uncovering the hidden diversity of litter-decomposition mechanisms in mushroom-forming fungi.</title>
        <authorList>
            <person name="Floudas D."/>
            <person name="Bentzer J."/>
            <person name="Ahren D."/>
            <person name="Johansson T."/>
            <person name="Persson P."/>
            <person name="Tunlid A."/>
        </authorList>
    </citation>
    <scope>NUCLEOTIDE SEQUENCE [LARGE SCALE GENOMIC DNA]</scope>
    <source>
        <strain evidence="13 14">CBS 175.51</strain>
    </source>
</reference>
<comment type="similarity">
    <text evidence="2">Belongs to the carbohydrate esterase 15 (CE15) family.</text>
</comment>
<dbReference type="AlphaFoldDB" id="A0A8H5ARX7"/>
<dbReference type="EMBL" id="JAACJK010000231">
    <property type="protein sequence ID" value="KAF5309765.1"/>
    <property type="molecule type" value="Genomic_DNA"/>
</dbReference>
<evidence type="ECO:0000256" key="5">
    <source>
        <dbReference type="ARBA" id="ARBA00022729"/>
    </source>
</evidence>
<proteinExistence type="inferred from homology"/>
<dbReference type="Gene3D" id="3.40.50.1820">
    <property type="entry name" value="alpha/beta hydrolase"/>
    <property type="match status" value="1"/>
</dbReference>
<dbReference type="EC" id="3.1.1.117" evidence="9"/>
<evidence type="ECO:0000256" key="7">
    <source>
        <dbReference type="ARBA" id="ARBA00023185"/>
    </source>
</evidence>
<evidence type="ECO:0000313" key="13">
    <source>
        <dbReference type="EMBL" id="KAF5309765.1"/>
    </source>
</evidence>
<feature type="signal peptide" evidence="11">
    <location>
        <begin position="1"/>
        <end position="19"/>
    </location>
</feature>
<dbReference type="SMART" id="SM00236">
    <property type="entry name" value="fCBD"/>
    <property type="match status" value="1"/>
</dbReference>
<dbReference type="OrthoDB" id="3781271at2759"/>
<evidence type="ECO:0000256" key="4">
    <source>
        <dbReference type="ARBA" id="ARBA00022525"/>
    </source>
</evidence>
<dbReference type="SUPFAM" id="SSF53474">
    <property type="entry name" value="alpha/beta-Hydrolases"/>
    <property type="match status" value="1"/>
</dbReference>
<evidence type="ECO:0000256" key="1">
    <source>
        <dbReference type="ARBA" id="ARBA00004613"/>
    </source>
</evidence>
<dbReference type="InterPro" id="IPR000254">
    <property type="entry name" value="CBD"/>
</dbReference>
<organism evidence="13 14">
    <name type="scientific">Ephemerocybe angulata</name>
    <dbReference type="NCBI Taxonomy" id="980116"/>
    <lineage>
        <taxon>Eukaryota</taxon>
        <taxon>Fungi</taxon>
        <taxon>Dikarya</taxon>
        <taxon>Basidiomycota</taxon>
        <taxon>Agaricomycotina</taxon>
        <taxon>Agaricomycetes</taxon>
        <taxon>Agaricomycetidae</taxon>
        <taxon>Agaricales</taxon>
        <taxon>Agaricineae</taxon>
        <taxon>Psathyrellaceae</taxon>
        <taxon>Ephemerocybe</taxon>
    </lineage>
</organism>